<keyword evidence="1" id="KW-1133">Transmembrane helix</keyword>
<dbReference type="eggNOG" id="arCOG07778">
    <property type="taxonomic scope" value="Archaea"/>
</dbReference>
<keyword evidence="1" id="KW-0472">Membrane</keyword>
<dbReference type="Pfam" id="PF14221">
    <property type="entry name" value="DUF4330"/>
    <property type="match status" value="2"/>
</dbReference>
<protein>
    <recommendedName>
        <fullName evidence="4">DUF4330 domain-containing protein</fullName>
    </recommendedName>
</protein>
<dbReference type="InterPro" id="IPR025480">
    <property type="entry name" value="DUF4330"/>
</dbReference>
<organism evidence="2 3">
    <name type="scientific">Halorubrum saccharovorum DSM 1137</name>
    <dbReference type="NCBI Taxonomy" id="1227484"/>
    <lineage>
        <taxon>Archaea</taxon>
        <taxon>Methanobacteriati</taxon>
        <taxon>Methanobacteriota</taxon>
        <taxon>Stenosarchaea group</taxon>
        <taxon>Halobacteria</taxon>
        <taxon>Halobacteriales</taxon>
        <taxon>Haloferacaceae</taxon>
        <taxon>Halorubrum</taxon>
    </lineage>
</organism>
<evidence type="ECO:0000256" key="1">
    <source>
        <dbReference type="SAM" id="Phobius"/>
    </source>
</evidence>
<name>M0DTT4_9EURY</name>
<dbReference type="OrthoDB" id="202569at2157"/>
<dbReference type="AlphaFoldDB" id="M0DTT4"/>
<evidence type="ECO:0000313" key="2">
    <source>
        <dbReference type="EMBL" id="ELZ38087.1"/>
    </source>
</evidence>
<sequence>MSLIDERGRLFGRVNVIDAAVVAVAALLLFAAGGMVLVSLTGDRGTPESRYATVDLGDRSPAVASQLSAGDASRDGDVVVTDVYVGPGAGDNVTVVARVRVNGTLTPADAAGERAFEYGGDPVRRGDRLAVTTPTYDVDGTVLALAESGASLDTGTLPVVVETSLPAATRDAISVGDAFRLDGRRVATVEETAFPPVGNESTRTDLVGLTLHTVNRSGGTYFGGTEVKLAESIEFGTSRYAFAGNVTRWGNSSPAGEPVTTTATVTLRGVDPDVADDVRTGAVERRGDTVTATVTDRRTAPAAVVLTSDDGNIYEREHPRDVDVTLTVDLRTRRTADGLRFHGRSLRAGTDLTLRLETVTVDGTVTDLGE</sequence>
<dbReference type="EMBL" id="AOJE01000058">
    <property type="protein sequence ID" value="ELZ38087.1"/>
    <property type="molecule type" value="Genomic_DNA"/>
</dbReference>
<dbReference type="STRING" id="1227484.C471_10901"/>
<dbReference type="RefSeq" id="WP_004048910.1">
    <property type="nucleotide sequence ID" value="NZ_AOJE01000058.1"/>
</dbReference>
<keyword evidence="3" id="KW-1185">Reference proteome</keyword>
<dbReference type="Proteomes" id="UP000011514">
    <property type="component" value="Unassembled WGS sequence"/>
</dbReference>
<feature type="transmembrane region" description="Helical" evidence="1">
    <location>
        <begin position="20"/>
        <end position="40"/>
    </location>
</feature>
<proteinExistence type="predicted"/>
<gene>
    <name evidence="2" type="ORF">C471_10901</name>
</gene>
<dbReference type="PATRIC" id="fig|1227484.4.peg.2142"/>
<reference evidence="2 3" key="1">
    <citation type="journal article" date="2014" name="PLoS Genet.">
        <title>Phylogenetically driven sequencing of extremely halophilic archaea reveals strategies for static and dynamic osmo-response.</title>
        <authorList>
            <person name="Becker E.A."/>
            <person name="Seitzer P.M."/>
            <person name="Tritt A."/>
            <person name="Larsen D."/>
            <person name="Krusor M."/>
            <person name="Yao A.I."/>
            <person name="Wu D."/>
            <person name="Madern D."/>
            <person name="Eisen J.A."/>
            <person name="Darling A.E."/>
            <person name="Facciotti M.T."/>
        </authorList>
    </citation>
    <scope>NUCLEOTIDE SEQUENCE [LARGE SCALE GENOMIC DNA]</scope>
    <source>
        <strain evidence="2 3">DSM 1137</strain>
    </source>
</reference>
<comment type="caution">
    <text evidence="2">The sequence shown here is derived from an EMBL/GenBank/DDBJ whole genome shotgun (WGS) entry which is preliminary data.</text>
</comment>
<evidence type="ECO:0000313" key="3">
    <source>
        <dbReference type="Proteomes" id="UP000011514"/>
    </source>
</evidence>
<evidence type="ECO:0008006" key="4">
    <source>
        <dbReference type="Google" id="ProtNLM"/>
    </source>
</evidence>
<accession>M0DTT4</accession>
<keyword evidence="1" id="KW-0812">Transmembrane</keyword>